<feature type="compositionally biased region" description="Polar residues" evidence="2">
    <location>
        <begin position="78"/>
        <end position="108"/>
    </location>
</feature>
<keyword evidence="1" id="KW-0378">Hydrolase</keyword>
<feature type="domain" description="Helicase C-terminal" evidence="4">
    <location>
        <begin position="617"/>
        <end position="768"/>
    </location>
</feature>
<feature type="region of interest" description="Disordered" evidence="2">
    <location>
        <begin position="1746"/>
        <end position="1776"/>
    </location>
</feature>
<dbReference type="GO" id="GO:0006281">
    <property type="term" value="P:DNA repair"/>
    <property type="evidence" value="ECO:0007669"/>
    <property type="project" value="TreeGrafter"/>
</dbReference>
<dbReference type="SMART" id="SM00490">
    <property type="entry name" value="HELICc"/>
    <property type="match status" value="1"/>
</dbReference>
<feature type="compositionally biased region" description="Polar residues" evidence="2">
    <location>
        <begin position="39"/>
        <end position="48"/>
    </location>
</feature>
<accession>A0A077ZTQ0</accession>
<proteinExistence type="predicted"/>
<evidence type="ECO:0000259" key="3">
    <source>
        <dbReference type="PROSITE" id="PS51192"/>
    </source>
</evidence>
<keyword evidence="6" id="KW-1185">Reference proteome</keyword>
<gene>
    <name evidence="5" type="primary">Contig4242.g4547</name>
    <name evidence="5" type="ORF">STYLEM_1876</name>
</gene>
<dbReference type="CDD" id="cd18010">
    <property type="entry name" value="DEXHc_HARP_SMARCAL1"/>
    <property type="match status" value="1"/>
</dbReference>
<feature type="region of interest" description="Disordered" evidence="2">
    <location>
        <begin position="1708"/>
        <end position="1731"/>
    </location>
</feature>
<dbReference type="OrthoDB" id="309679at2759"/>
<feature type="compositionally biased region" description="Low complexity" evidence="2">
    <location>
        <begin position="1234"/>
        <end position="1252"/>
    </location>
</feature>
<dbReference type="PANTHER" id="PTHR45766:SF6">
    <property type="entry name" value="SWI_SNF-RELATED MATRIX-ASSOCIATED ACTIN-DEPENDENT REGULATOR OF CHROMATIN SUBFAMILY A-LIKE PROTEIN 1"/>
    <property type="match status" value="1"/>
</dbReference>
<dbReference type="Pfam" id="PF00271">
    <property type="entry name" value="Helicase_C"/>
    <property type="match status" value="1"/>
</dbReference>
<feature type="compositionally biased region" description="Polar residues" evidence="2">
    <location>
        <begin position="129"/>
        <end position="140"/>
    </location>
</feature>
<dbReference type="Pfam" id="PF00176">
    <property type="entry name" value="SNF2-rel_dom"/>
    <property type="match status" value="1"/>
</dbReference>
<dbReference type="InterPro" id="IPR014001">
    <property type="entry name" value="Helicase_ATP-bd"/>
</dbReference>
<feature type="region of interest" description="Disordered" evidence="2">
    <location>
        <begin position="791"/>
        <end position="828"/>
    </location>
</feature>
<name>A0A077ZTQ0_STYLE</name>
<feature type="region of interest" description="Disordered" evidence="2">
    <location>
        <begin position="1643"/>
        <end position="1680"/>
    </location>
</feature>
<feature type="compositionally biased region" description="Low complexity" evidence="2">
    <location>
        <begin position="141"/>
        <end position="158"/>
    </location>
</feature>
<evidence type="ECO:0000256" key="2">
    <source>
        <dbReference type="SAM" id="MobiDB-lite"/>
    </source>
</evidence>
<evidence type="ECO:0000259" key="4">
    <source>
        <dbReference type="PROSITE" id="PS51194"/>
    </source>
</evidence>
<dbReference type="Gene3D" id="3.40.50.300">
    <property type="entry name" value="P-loop containing nucleotide triphosphate hydrolases"/>
    <property type="match status" value="1"/>
</dbReference>
<dbReference type="SUPFAM" id="SSF52540">
    <property type="entry name" value="P-loop containing nucleoside triphosphate hydrolases"/>
    <property type="match status" value="2"/>
</dbReference>
<dbReference type="GO" id="GO:0016787">
    <property type="term" value="F:hydrolase activity"/>
    <property type="evidence" value="ECO:0007669"/>
    <property type="project" value="UniProtKB-KW"/>
</dbReference>
<dbReference type="InterPro" id="IPR049730">
    <property type="entry name" value="SNF2/RAD54-like_C"/>
</dbReference>
<dbReference type="SMART" id="SM00487">
    <property type="entry name" value="DEXDc"/>
    <property type="match status" value="1"/>
</dbReference>
<protein>
    <submittedName>
        <fullName evidence="5">Snf2 family n-terminal domain containing protein</fullName>
    </submittedName>
</protein>
<dbReference type="InterPro" id="IPR027417">
    <property type="entry name" value="P-loop_NTPase"/>
</dbReference>
<dbReference type="InterPro" id="IPR038718">
    <property type="entry name" value="SNF2-like_sf"/>
</dbReference>
<feature type="region of interest" description="Disordered" evidence="2">
    <location>
        <begin position="78"/>
        <end position="168"/>
    </location>
</feature>
<dbReference type="GO" id="GO:0005524">
    <property type="term" value="F:ATP binding"/>
    <property type="evidence" value="ECO:0007669"/>
    <property type="project" value="InterPro"/>
</dbReference>
<dbReference type="PROSITE" id="PS51192">
    <property type="entry name" value="HELICASE_ATP_BIND_1"/>
    <property type="match status" value="1"/>
</dbReference>
<feature type="compositionally biased region" description="Basic residues" evidence="2">
    <location>
        <begin position="1650"/>
        <end position="1660"/>
    </location>
</feature>
<dbReference type="CDD" id="cd18793">
    <property type="entry name" value="SF2_C_SNF"/>
    <property type="match status" value="1"/>
</dbReference>
<feature type="compositionally biased region" description="Low complexity" evidence="2">
    <location>
        <begin position="110"/>
        <end position="120"/>
    </location>
</feature>
<evidence type="ECO:0000256" key="1">
    <source>
        <dbReference type="ARBA" id="ARBA00022801"/>
    </source>
</evidence>
<dbReference type="InterPro" id="IPR001650">
    <property type="entry name" value="Helicase_C-like"/>
</dbReference>
<dbReference type="Proteomes" id="UP000039865">
    <property type="component" value="Unassembled WGS sequence"/>
</dbReference>
<dbReference type="InParanoid" id="A0A077ZTQ0"/>
<feature type="region of interest" description="Disordered" evidence="2">
    <location>
        <begin position="1221"/>
        <end position="1254"/>
    </location>
</feature>
<evidence type="ECO:0000313" key="6">
    <source>
        <dbReference type="Proteomes" id="UP000039865"/>
    </source>
</evidence>
<evidence type="ECO:0000313" key="5">
    <source>
        <dbReference type="EMBL" id="CDW72909.1"/>
    </source>
</evidence>
<feature type="region of interest" description="Disordered" evidence="2">
    <location>
        <begin position="39"/>
        <end position="63"/>
    </location>
</feature>
<feature type="domain" description="Helicase ATP-binding" evidence="3">
    <location>
        <begin position="327"/>
        <end position="486"/>
    </location>
</feature>
<dbReference type="EMBL" id="CCKQ01001804">
    <property type="protein sequence ID" value="CDW72909.1"/>
    <property type="molecule type" value="Genomic_DNA"/>
</dbReference>
<dbReference type="PANTHER" id="PTHR45766">
    <property type="entry name" value="DNA ANNEALING HELICASE AND ENDONUCLEASE ZRANB3 FAMILY MEMBER"/>
    <property type="match status" value="1"/>
</dbReference>
<dbReference type="InterPro" id="IPR000330">
    <property type="entry name" value="SNF2_N"/>
</dbReference>
<organism evidence="5 6">
    <name type="scientific">Stylonychia lemnae</name>
    <name type="common">Ciliate</name>
    <dbReference type="NCBI Taxonomy" id="5949"/>
    <lineage>
        <taxon>Eukaryota</taxon>
        <taxon>Sar</taxon>
        <taxon>Alveolata</taxon>
        <taxon>Ciliophora</taxon>
        <taxon>Intramacronucleata</taxon>
        <taxon>Spirotrichea</taxon>
        <taxon>Stichotrichia</taxon>
        <taxon>Sporadotrichida</taxon>
        <taxon>Oxytrichidae</taxon>
        <taxon>Stylonychinae</taxon>
        <taxon>Stylonychia</taxon>
    </lineage>
</organism>
<feature type="compositionally biased region" description="Polar residues" evidence="2">
    <location>
        <begin position="1746"/>
        <end position="1770"/>
    </location>
</feature>
<dbReference type="GO" id="GO:0043596">
    <property type="term" value="C:nuclear replication fork"/>
    <property type="evidence" value="ECO:0007669"/>
    <property type="project" value="TreeGrafter"/>
</dbReference>
<dbReference type="Gene3D" id="3.40.50.10810">
    <property type="entry name" value="Tandem AAA-ATPase domain"/>
    <property type="match status" value="1"/>
</dbReference>
<sequence>MEKESKEQTQEEFQRWRSNFQNQICTSNTPIPQITIIGSLSKPMPQSTLEDDLNPEYTPSGLGIVTASRQGTQKLNTMCSAQDNGGASESQAKGLSSAITSNGSQMHGRNNASNQNQNASKKQKNSNKYNIGQQLEQARTSDQNQQNPQDFQDQNPSQMTEQQQKDEYQHKKKLMQNNKKPMTQHQMQQMQASSDKTGQITSIKQAGQKFINFELIHVDKYSITNNYQLPDDIHSILQEQQGLQYDFQNKSWVLGLETYKDVLIRIKQSVEKKNIEVYEIPQIAFDLIDNPIPFSSPHIRPIFKARIGQLPPQLIKKLYNFQKVGIQFGIDHYGRLLLGDEMGVGKTVQAIALSYLYQRDWPVLIISPSSLKYAWRDELMKWLEPRISMTEICVITKENQEFVSAEINFYIISYSLAWKMSELLAKLQFKVVIVDEAHYLKSRESKRSQHLLPIIMRSKRIMLLSGTPMLGRPNEIYNLLKILRPDVFRCFKEFGIRYCNPKETLYGVDWTGSSNMSELHLLLEKCLMIRRLKSEVLFELPAKRRQKIVVGVDERSQKKISKYLKQVKKWEYKIEEDFQELDKIDKIQACEVEDKYSYLLRAYSLTGMAKLKGVQNFIETLIDNRVKFLLFAHHYDVLDQLEDYIVKKQVSYIRIDGRIDNKKRHEAVKKYQTDQKCQVALLSLTASSQGITLTAASIVVFAEMNWTPGIMVQAEDRAHRIGQTSSVLVYYIYGEGTLDKLIYPRLQVKSEVISTIVDGQKKNQFMLESPRETEMTEQADLMLGKHRRDHHNGGMVIDPYGQQNQSDWSDEEDGVGPDGKRGNNRKRLKKNCGTAGMIESMNEDGMPIIPELMKYNDRFEDASKRKVKERQKIYDVFEKIKYGKQKQELQQTNKERSQALYTKLDDEMSGMTEFSSINLNVPVYDSQKNQTTTQPIVAIEEDNPNDEHYLPKPPLFPDWSEYQGQSHKSEGSEDDKIEENLNQNKWKMFNQLRQKKKQILKEQNPYQTIKIPPPPPMKQMGMFNRRRRMKFKHWLRRRRYYKGKTLRLVGSQDHNKTETEISKVVQDTTQYLKNYANTQKINTMSMMCGGQTQMTMTVIEPDDEEKQNQKQQKLLEDKFNKHDDSLISYEMLRSSTVNQNGVSSPKQRDSFVEYKEMNTAANSTTKEQKLSQSMISKFEIMNEEVFDDILSTIDMSQIIEQNQKSQKSSHLNQAIQKSIKNRENKANNPGECSGGNANNNNQSQQSLNKNKNPMLSNQSQKAITNKLMMVNRLSRPMLSSNNITIGGSGGNTTGHEQSISINIARKPIRHRKPKVVKQVIIKPYYDYVSGIHSSYTQMLTCNQEDDEVDLKQFIGKFDKHEPSFGYPLPNFFESTKDNGNEGFQDDIILEKLHSLSPMRSQSVQQYRESKSNWQVIRERLDPLRESVKKAKRTDDAFALIYKSFTYGKKLQRMRMSKLMKEKLAREQEERRIKEEEVRMLHLLIHKKSKSIGGTKNIIKHQYVLKDEQTGMIDFDFDPDEIPQPKFVTYKSHRNFTYFRKGEWADEKFDITTINEEQIKQMKELAAQREKERQEEAARLSLLASQKQSGRQSQVEQEEEYYFHRDSFALDYNPDYEKEISQMGTLIGGESVSIQNLTKKALAKLSTSSKSKGKKKKKKKSTTNNSRSPPGRVASSQMGNDLTSMISFKSKSTLRDASKKQQVKIMVQSKISNNQTSQSITDNQGQGESINNFADSFSTSSKLYSQMTTSQMNDASKNSPERSVSNQNFPIRNSRSYSNNRMSQRIIELKIKEFKDKLSKDQIHYLYERSFKVKDMPGLIRNKPVDKIDNIEKYNVRDWREIINQYEIIQYEIQSNAPNKSKTLPNKKPKLQPKTIKELEGHQLDLYGLIQSQISVKQMTMPLMNLRNRFQLVSNRLEQKAVDINSTLNKTQLKSLREFKPNHDLKHFSSNLTGRNNAQGFNSTINTYDASKYFSQPYENIETFDQNSLESSTGQFNGSRGQVGYINYNKSTDIKVLQTPSFSRAKFDMSKLNQALNEQDSIQKIMVYQEQRPGTSLSRSRFNNSLSGRNFIGSTRNGFYNQKLQNASHRAQSNKKSLNLNSTCIYI</sequence>
<dbReference type="PROSITE" id="PS51194">
    <property type="entry name" value="HELICASE_CTER"/>
    <property type="match status" value="1"/>
</dbReference>
<reference evidence="5 6" key="1">
    <citation type="submission" date="2014-06" db="EMBL/GenBank/DDBJ databases">
        <authorList>
            <person name="Swart Estienne"/>
        </authorList>
    </citation>
    <scope>NUCLEOTIDE SEQUENCE [LARGE SCALE GENOMIC DNA]</scope>
    <source>
        <strain evidence="5 6">130c</strain>
    </source>
</reference>
<dbReference type="GO" id="GO:0031297">
    <property type="term" value="P:replication fork processing"/>
    <property type="evidence" value="ECO:0007669"/>
    <property type="project" value="TreeGrafter"/>
</dbReference>